<dbReference type="AlphaFoldDB" id="A0A5N7MT64"/>
<dbReference type="EMBL" id="VOSK01000325">
    <property type="protein sequence ID" value="MPR30192.1"/>
    <property type="molecule type" value="Genomic_DNA"/>
</dbReference>
<proteinExistence type="predicted"/>
<dbReference type="RefSeq" id="WP_152717047.1">
    <property type="nucleotide sequence ID" value="NZ_VOSJ01000356.1"/>
</dbReference>
<protein>
    <submittedName>
        <fullName evidence="1">Uncharacterized protein</fullName>
    </submittedName>
</protein>
<evidence type="ECO:0000313" key="1">
    <source>
        <dbReference type="EMBL" id="MPR30192.1"/>
    </source>
</evidence>
<comment type="caution">
    <text evidence="1">The sequence shown here is derived from an EMBL/GenBank/DDBJ whole genome shotgun (WGS) entry which is preliminary data.</text>
</comment>
<organism evidence="1 2">
    <name type="scientific">Microvirga tunisiensis</name>
    <dbReference type="NCBI Taxonomy" id="2108360"/>
    <lineage>
        <taxon>Bacteria</taxon>
        <taxon>Pseudomonadati</taxon>
        <taxon>Pseudomonadota</taxon>
        <taxon>Alphaproteobacteria</taxon>
        <taxon>Hyphomicrobiales</taxon>
        <taxon>Methylobacteriaceae</taxon>
        <taxon>Microvirga</taxon>
    </lineage>
</organism>
<dbReference type="Gene3D" id="1.10.150.20">
    <property type="entry name" value="5' to 3' exonuclease, C-terminal subdomain"/>
    <property type="match status" value="1"/>
</dbReference>
<sequence>MPRRLPDFPTSTVILIKEAQAARVARVARVAEHNRSVLARSLPSQSSDREEKQMHKGLFDDCEGPIRGLRLPLNAWNVLDRENITTIAQLTAIADRIERLPGIGAKTALAIRVELGRIALLDAQSP</sequence>
<dbReference type="OrthoDB" id="8020814at2"/>
<name>A0A5N7MT64_9HYPH</name>
<evidence type="ECO:0000313" key="2">
    <source>
        <dbReference type="Proteomes" id="UP000403266"/>
    </source>
</evidence>
<keyword evidence="2" id="KW-1185">Reference proteome</keyword>
<gene>
    <name evidence="1" type="ORF">FS320_35405</name>
</gene>
<reference evidence="1 2" key="1">
    <citation type="journal article" date="2019" name="Syst. Appl. Microbiol.">
        <title>Microvirga tunisiensis sp. nov., a root nodule symbiotic bacterium isolated from Lupinus micranthus and L. luteus grown in Northern Tunisia.</title>
        <authorList>
            <person name="Msaddak A."/>
            <person name="Rejili M."/>
            <person name="Duran D."/>
            <person name="Mars M."/>
            <person name="Palacios J.M."/>
            <person name="Ruiz-Argueso T."/>
            <person name="Rey L."/>
            <person name="Imperial J."/>
        </authorList>
    </citation>
    <scope>NUCLEOTIDE SEQUENCE [LARGE SCALE GENOMIC DNA]</scope>
    <source>
        <strain evidence="1 2">Lmie10</strain>
    </source>
</reference>
<dbReference type="SUPFAM" id="SSF47789">
    <property type="entry name" value="C-terminal domain of RNA polymerase alpha subunit"/>
    <property type="match status" value="1"/>
</dbReference>
<dbReference type="Proteomes" id="UP000403266">
    <property type="component" value="Unassembled WGS sequence"/>
</dbReference>
<accession>A0A5N7MT64</accession>